<dbReference type="PANTHER" id="PTHR33269">
    <property type="entry name" value="NADH-UBIQUINONE OXIDOREDUCTASE CHAIN 6"/>
    <property type="match status" value="1"/>
</dbReference>
<reference evidence="3 4" key="1">
    <citation type="submission" date="2008-06" db="EMBL/GenBank/DDBJ databases">
        <title>Complete sequence of Chloroherpeton thalassium ATCC 35110.</title>
        <authorList>
            <consortium name="US DOE Joint Genome Institute"/>
            <person name="Lucas S."/>
            <person name="Copeland A."/>
            <person name="Lapidus A."/>
            <person name="Glavina del Rio T."/>
            <person name="Dalin E."/>
            <person name="Tice H."/>
            <person name="Bruce D."/>
            <person name="Goodwin L."/>
            <person name="Pitluck S."/>
            <person name="Schmutz J."/>
            <person name="Larimer F."/>
            <person name="Land M."/>
            <person name="Hauser L."/>
            <person name="Kyrpides N."/>
            <person name="Mikhailova N."/>
            <person name="Liu Z."/>
            <person name="Li T."/>
            <person name="Zhao F."/>
            <person name="Overmann J."/>
            <person name="Bryant D.A."/>
            <person name="Richardson P."/>
        </authorList>
    </citation>
    <scope>NUCLEOTIDE SEQUENCE [LARGE SCALE GENOMIC DNA]</scope>
    <source>
        <strain evidence="4">ATCC 35110 / GB-78</strain>
    </source>
</reference>
<feature type="transmembrane region" description="Helical" evidence="2">
    <location>
        <begin position="141"/>
        <end position="163"/>
    </location>
</feature>
<comment type="catalytic activity">
    <reaction evidence="2">
        <text>a quinone + NADH + 5 H(+)(in) = a quinol + NAD(+) + 4 H(+)(out)</text>
        <dbReference type="Rhea" id="RHEA:57888"/>
        <dbReference type="ChEBI" id="CHEBI:15378"/>
        <dbReference type="ChEBI" id="CHEBI:24646"/>
        <dbReference type="ChEBI" id="CHEBI:57540"/>
        <dbReference type="ChEBI" id="CHEBI:57945"/>
        <dbReference type="ChEBI" id="CHEBI:132124"/>
    </reaction>
</comment>
<dbReference type="GO" id="GO:0008137">
    <property type="term" value="F:NADH dehydrogenase (ubiquinone) activity"/>
    <property type="evidence" value="ECO:0007669"/>
    <property type="project" value="UniProtKB-UniRule"/>
</dbReference>
<dbReference type="EC" id="7.1.1.-" evidence="2"/>
<comment type="similarity">
    <text evidence="1 2">Belongs to the complex I subunit 6 family.</text>
</comment>
<dbReference type="InterPro" id="IPR001457">
    <property type="entry name" value="NADH_UbQ/plastoQ_OxRdtase_su6"/>
</dbReference>
<dbReference type="GO" id="GO:0005886">
    <property type="term" value="C:plasma membrane"/>
    <property type="evidence" value="ECO:0007669"/>
    <property type="project" value="UniProtKB-SubCell"/>
</dbReference>
<dbReference type="STRING" id="517418.Ctha_2559"/>
<feature type="transmembrane region" description="Helical" evidence="2">
    <location>
        <begin position="6"/>
        <end position="26"/>
    </location>
</feature>
<dbReference type="eggNOG" id="COG0839">
    <property type="taxonomic scope" value="Bacteria"/>
</dbReference>
<protein>
    <recommendedName>
        <fullName evidence="2">NADH-quinone oxidoreductase subunit J</fullName>
        <ecNumber evidence="2">7.1.1.-</ecNumber>
    </recommendedName>
</protein>
<evidence type="ECO:0000256" key="1">
    <source>
        <dbReference type="ARBA" id="ARBA00005698"/>
    </source>
</evidence>
<keyword evidence="2" id="KW-1133">Transmembrane helix</keyword>
<feature type="transmembrane region" description="Helical" evidence="2">
    <location>
        <begin position="57"/>
        <end position="79"/>
    </location>
</feature>
<keyword evidence="4" id="KW-1185">Reference proteome</keyword>
<proteinExistence type="inferred from homology"/>
<organism evidence="3 4">
    <name type="scientific">Chloroherpeton thalassium (strain ATCC 35110 / GB-78)</name>
    <dbReference type="NCBI Taxonomy" id="517418"/>
    <lineage>
        <taxon>Bacteria</taxon>
        <taxon>Pseudomonadati</taxon>
        <taxon>Chlorobiota</taxon>
        <taxon>Chlorobiia</taxon>
        <taxon>Chlorobiales</taxon>
        <taxon>Chloroherpetonaceae</taxon>
        <taxon>Chloroherpeton</taxon>
    </lineage>
</organism>
<evidence type="ECO:0000313" key="3">
    <source>
        <dbReference type="EMBL" id="ACF15008.1"/>
    </source>
</evidence>
<dbReference type="OrthoDB" id="981464at2"/>
<name>B3QY42_CHLT3</name>
<keyword evidence="2" id="KW-0812">Transmembrane</keyword>
<keyword evidence="2" id="KW-0874">Quinone</keyword>
<dbReference type="RefSeq" id="WP_012501090.1">
    <property type="nucleotide sequence ID" value="NC_011026.1"/>
</dbReference>
<dbReference type="GO" id="GO:0048038">
    <property type="term" value="F:quinone binding"/>
    <property type="evidence" value="ECO:0007669"/>
    <property type="project" value="UniProtKB-UniRule"/>
</dbReference>
<keyword evidence="3" id="KW-0830">Ubiquinone</keyword>
<dbReference type="HOGENOM" id="CLU_085957_2_2_10"/>
<feature type="transmembrane region" description="Helical" evidence="2">
    <location>
        <begin position="31"/>
        <end position="51"/>
    </location>
</feature>
<comment type="function">
    <text evidence="2">NDH-1 shuttles electrons from NADH, via FMN and iron-sulfur (Fe-S) centers, to quinones in the respiratory chain. Couples the redox reaction to proton translocation (for every two electrons transferred, four hydrogen ions are translocated across the cytoplasmic membrane), and thus conserves the redox energy in a proton gradient.</text>
</comment>
<dbReference type="AlphaFoldDB" id="B3QY42"/>
<keyword evidence="2" id="KW-0472">Membrane</keyword>
<gene>
    <name evidence="3" type="ordered locus">Ctha_2559</name>
</gene>
<dbReference type="KEGG" id="cts:Ctha_2559"/>
<keyword evidence="2" id="KW-0520">NAD</keyword>
<dbReference type="Proteomes" id="UP000001208">
    <property type="component" value="Chromosome"/>
</dbReference>
<keyword evidence="2" id="KW-1003">Cell membrane</keyword>
<dbReference type="Pfam" id="PF00499">
    <property type="entry name" value="Oxidored_q3"/>
    <property type="match status" value="1"/>
</dbReference>
<evidence type="ECO:0000256" key="2">
    <source>
        <dbReference type="RuleBase" id="RU004429"/>
    </source>
</evidence>
<evidence type="ECO:0000313" key="4">
    <source>
        <dbReference type="Proteomes" id="UP000001208"/>
    </source>
</evidence>
<dbReference type="PANTHER" id="PTHR33269:SF17">
    <property type="entry name" value="NADH-UBIQUINONE OXIDOREDUCTASE CHAIN 6"/>
    <property type="match status" value="1"/>
</dbReference>
<sequence length="178" mass="19784">MQELAYQGIFYFFAVLSVVSGMFVVFSRNIIYSAFSLLFTFFGVAAIYVFLSADFVAVTQIVVYVGGILVLLLFGVMFTNKIYQVQLKTDVLNFIPGLLIMLATMGALLYTMIYRANWFHGEKEISGTVVEQIGVEIMSNYVLPFEIASIVLLVALIGAAFLARAEHHHPAQESGENQ</sequence>
<dbReference type="EMBL" id="CP001100">
    <property type="protein sequence ID" value="ACF15008.1"/>
    <property type="molecule type" value="Genomic_DNA"/>
</dbReference>
<dbReference type="Gene3D" id="1.20.120.1200">
    <property type="entry name" value="NADH-ubiquinone/plastoquinone oxidoreductase chain 6, subunit NuoJ"/>
    <property type="match status" value="1"/>
</dbReference>
<feature type="transmembrane region" description="Helical" evidence="2">
    <location>
        <begin position="91"/>
        <end position="113"/>
    </location>
</feature>
<comment type="subcellular location">
    <subcellularLocation>
        <location evidence="2">Cell membrane</location>
        <topology evidence="2">Multi-pass membrane protein</topology>
    </subcellularLocation>
</comment>
<dbReference type="InterPro" id="IPR042106">
    <property type="entry name" value="Nuo/plastoQ_OxRdtase_6_NuoJ"/>
</dbReference>
<accession>B3QY42</accession>